<dbReference type="GO" id="GO:0004141">
    <property type="term" value="F:dethiobiotin synthase activity"/>
    <property type="evidence" value="ECO:0007669"/>
    <property type="project" value="UniProtKB-UniRule"/>
</dbReference>
<dbReference type="PANTHER" id="PTHR43210">
    <property type="entry name" value="DETHIOBIOTIN SYNTHETASE"/>
    <property type="match status" value="1"/>
</dbReference>
<dbReference type="GO" id="GO:0009102">
    <property type="term" value="P:biotin biosynthetic process"/>
    <property type="evidence" value="ECO:0007669"/>
    <property type="project" value="UniProtKB-UniRule"/>
</dbReference>
<dbReference type="SUPFAM" id="SSF52540">
    <property type="entry name" value="P-loop containing nucleoside triphosphate hydrolases"/>
    <property type="match status" value="1"/>
</dbReference>
<dbReference type="InterPro" id="IPR027417">
    <property type="entry name" value="P-loop_NTPase"/>
</dbReference>
<keyword evidence="2 9" id="KW-0436">Ligase</keyword>
<evidence type="ECO:0000256" key="5">
    <source>
        <dbReference type="ARBA" id="ARBA00022756"/>
    </source>
</evidence>
<evidence type="ECO:0000256" key="3">
    <source>
        <dbReference type="ARBA" id="ARBA00022723"/>
    </source>
</evidence>
<comment type="caution">
    <text evidence="9">Lacks conserved residue(s) required for the propagation of feature annotation.</text>
</comment>
<keyword evidence="7 9" id="KW-0460">Magnesium</keyword>
<reference evidence="10" key="1">
    <citation type="journal article" date="2021" name="PeerJ">
        <title>Extensive microbial diversity within the chicken gut microbiome revealed by metagenomics and culture.</title>
        <authorList>
            <person name="Gilroy R."/>
            <person name="Ravi A."/>
            <person name="Getino M."/>
            <person name="Pursley I."/>
            <person name="Horton D.L."/>
            <person name="Alikhan N.F."/>
            <person name="Baker D."/>
            <person name="Gharbi K."/>
            <person name="Hall N."/>
            <person name="Watson M."/>
            <person name="Adriaenssens E.M."/>
            <person name="Foster-Nyarko E."/>
            <person name="Jarju S."/>
            <person name="Secka A."/>
            <person name="Antonio M."/>
            <person name="Oren A."/>
            <person name="Chaudhuri R.R."/>
            <person name="La Ragione R."/>
            <person name="Hildebrand F."/>
            <person name="Pallen M.J."/>
        </authorList>
    </citation>
    <scope>NUCLEOTIDE SEQUENCE</scope>
    <source>
        <strain evidence="10">USASDec5-558</strain>
    </source>
</reference>
<dbReference type="Pfam" id="PF13500">
    <property type="entry name" value="AAA_26"/>
    <property type="match status" value="1"/>
</dbReference>
<dbReference type="CDD" id="cd03109">
    <property type="entry name" value="DTBS"/>
    <property type="match status" value="1"/>
</dbReference>
<evidence type="ECO:0000256" key="9">
    <source>
        <dbReference type="HAMAP-Rule" id="MF_00336"/>
    </source>
</evidence>
<evidence type="ECO:0000313" key="11">
    <source>
        <dbReference type="Proteomes" id="UP000886829"/>
    </source>
</evidence>
<keyword evidence="3 9" id="KW-0479">Metal-binding</keyword>
<dbReference type="InterPro" id="IPR004472">
    <property type="entry name" value="DTB_synth_BioD"/>
</dbReference>
<protein>
    <recommendedName>
        <fullName evidence="9">ATP-dependent dethiobiotin synthetase BioD</fullName>
        <ecNumber evidence="9">6.3.3.3</ecNumber>
    </recommendedName>
    <alternativeName>
        <fullName evidence="9">DTB synthetase</fullName>
        <shortName evidence="9">DTBS</shortName>
    </alternativeName>
    <alternativeName>
        <fullName evidence="9">Dethiobiotin synthase</fullName>
    </alternativeName>
</protein>
<comment type="catalytic activity">
    <reaction evidence="9">
        <text>(7R,8S)-7,8-diammoniononanoate + CO2 + ATP = (4R,5S)-dethiobiotin + ADP + phosphate + 3 H(+)</text>
        <dbReference type="Rhea" id="RHEA:15805"/>
        <dbReference type="ChEBI" id="CHEBI:15378"/>
        <dbReference type="ChEBI" id="CHEBI:16526"/>
        <dbReference type="ChEBI" id="CHEBI:30616"/>
        <dbReference type="ChEBI" id="CHEBI:43474"/>
        <dbReference type="ChEBI" id="CHEBI:149469"/>
        <dbReference type="ChEBI" id="CHEBI:149473"/>
        <dbReference type="ChEBI" id="CHEBI:456216"/>
        <dbReference type="EC" id="6.3.3.3"/>
    </reaction>
</comment>
<dbReference type="GO" id="GO:0005524">
    <property type="term" value="F:ATP binding"/>
    <property type="evidence" value="ECO:0007669"/>
    <property type="project" value="UniProtKB-UniRule"/>
</dbReference>
<sequence length="232" mass="25988">MAGMILLGTEPKVGKTYISILLVQELKRLGCTPGYYKFAATGVRNLEQSEAALVSDACALDQELNEMIPYHYTVSEPVHLAARREQRFIKERVITERYAWNCATHNQMVVEGVGEIVSPLIMENNQVLFQEDLIFKLQLKIFLVIRMSASALSQSVLAVNYLKSISKSPAGIILNAYNDRNYAHRDSLDLIERCTQTPVIATVQKHQRRLSCRADLLSIINAPETGGFDSEA</sequence>
<dbReference type="EC" id="6.3.3.3" evidence="9"/>
<name>A0A9D2B074_9GAMM</name>
<feature type="binding site" evidence="9">
    <location>
        <position position="16"/>
    </location>
    <ligand>
        <name>Mg(2+)</name>
        <dbReference type="ChEBI" id="CHEBI:18420"/>
    </ligand>
</feature>
<dbReference type="GO" id="GO:0005829">
    <property type="term" value="C:cytosol"/>
    <property type="evidence" value="ECO:0007669"/>
    <property type="project" value="TreeGrafter"/>
</dbReference>
<keyword evidence="4 9" id="KW-0547">Nucleotide-binding</keyword>
<comment type="caution">
    <text evidence="10">The sequence shown here is derived from an EMBL/GenBank/DDBJ whole genome shotgun (WGS) entry which is preliminary data.</text>
</comment>
<feature type="binding site" evidence="9">
    <location>
        <position position="111"/>
    </location>
    <ligand>
        <name>Mg(2+)</name>
        <dbReference type="ChEBI" id="CHEBI:18420"/>
    </ligand>
</feature>
<feature type="binding site" evidence="9">
    <location>
        <begin position="111"/>
        <end position="114"/>
    </location>
    <ligand>
        <name>ATP</name>
        <dbReference type="ChEBI" id="CHEBI:30616"/>
    </ligand>
</feature>
<evidence type="ECO:0000256" key="6">
    <source>
        <dbReference type="ARBA" id="ARBA00022840"/>
    </source>
</evidence>
<feature type="binding site" evidence="9">
    <location>
        <position position="41"/>
    </location>
    <ligand>
        <name>substrate</name>
    </ligand>
</feature>
<reference evidence="10" key="2">
    <citation type="submission" date="2021-04" db="EMBL/GenBank/DDBJ databases">
        <authorList>
            <person name="Gilroy R."/>
        </authorList>
    </citation>
    <scope>NUCLEOTIDE SEQUENCE</scope>
    <source>
        <strain evidence="10">USASDec5-558</strain>
    </source>
</reference>
<comment type="cofactor">
    <cofactor evidence="9">
        <name>Mg(2+)</name>
        <dbReference type="ChEBI" id="CHEBI:18420"/>
    </cofactor>
</comment>
<comment type="pathway">
    <text evidence="9">Cofactor biosynthesis; biotin biosynthesis; biotin from 7,8-diaminononanoate: step 1/2.</text>
</comment>
<dbReference type="NCBIfam" id="TIGR00347">
    <property type="entry name" value="bioD"/>
    <property type="match status" value="1"/>
</dbReference>
<dbReference type="GO" id="GO:0000287">
    <property type="term" value="F:magnesium ion binding"/>
    <property type="evidence" value="ECO:0007669"/>
    <property type="project" value="UniProtKB-UniRule"/>
</dbReference>
<keyword evidence="5 9" id="KW-0093">Biotin biosynthesis</keyword>
<keyword evidence="6 9" id="KW-0067">ATP-binding</keyword>
<evidence type="ECO:0000256" key="7">
    <source>
        <dbReference type="ARBA" id="ARBA00022842"/>
    </source>
</evidence>
<dbReference type="AlphaFoldDB" id="A0A9D2B074"/>
<evidence type="ECO:0000256" key="4">
    <source>
        <dbReference type="ARBA" id="ARBA00022741"/>
    </source>
</evidence>
<evidence type="ECO:0000256" key="1">
    <source>
        <dbReference type="ARBA" id="ARBA00022490"/>
    </source>
</evidence>
<comment type="function">
    <text evidence="9">Catalyzes a mechanistically unusual reaction, the ATP-dependent insertion of CO2 between the N7 and N8 nitrogen atoms of 7,8-diaminopelargonic acid (DAPA, also called 7,8-diammoniononanoate) to form a ureido ring.</text>
</comment>
<gene>
    <name evidence="9 10" type="primary">bioD</name>
    <name evidence="10" type="ORF">H9850_02640</name>
</gene>
<proteinExistence type="inferred from homology"/>
<keyword evidence="1 9" id="KW-0963">Cytoplasm</keyword>
<comment type="similarity">
    <text evidence="9">Belongs to the dethiobiotin synthetase family.</text>
</comment>
<dbReference type="HAMAP" id="MF_00336">
    <property type="entry name" value="BioD"/>
    <property type="match status" value="1"/>
</dbReference>
<evidence type="ECO:0000313" key="10">
    <source>
        <dbReference type="EMBL" id="HIX56350.1"/>
    </source>
</evidence>
<evidence type="ECO:0000256" key="8">
    <source>
        <dbReference type="ARBA" id="ARBA00047386"/>
    </source>
</evidence>
<feature type="active site" evidence="9">
    <location>
        <position position="37"/>
    </location>
</feature>
<dbReference type="Proteomes" id="UP000886829">
    <property type="component" value="Unassembled WGS sequence"/>
</dbReference>
<evidence type="ECO:0000256" key="2">
    <source>
        <dbReference type="ARBA" id="ARBA00022598"/>
    </source>
</evidence>
<dbReference type="Gene3D" id="3.40.50.300">
    <property type="entry name" value="P-loop containing nucleotide triphosphate hydrolases"/>
    <property type="match status" value="1"/>
</dbReference>
<accession>A0A9D2B074</accession>
<comment type="subunit">
    <text evidence="9">Homodimer.</text>
</comment>
<dbReference type="PIRSF" id="PIRSF006755">
    <property type="entry name" value="DTB_synth"/>
    <property type="match status" value="1"/>
</dbReference>
<comment type="subcellular location">
    <subcellularLocation>
        <location evidence="9">Cytoplasm</location>
    </subcellularLocation>
</comment>
<comment type="catalytic activity">
    <reaction evidence="8">
        <text>(7R,8S)-8-amino-7-(carboxyamino)nonanoate + ATP = (4R,5S)-dethiobiotin + ADP + phosphate + H(+)</text>
        <dbReference type="Rhea" id="RHEA:63684"/>
        <dbReference type="ChEBI" id="CHEBI:15378"/>
        <dbReference type="ChEBI" id="CHEBI:30616"/>
        <dbReference type="ChEBI" id="CHEBI:43474"/>
        <dbReference type="ChEBI" id="CHEBI:149470"/>
        <dbReference type="ChEBI" id="CHEBI:149473"/>
        <dbReference type="ChEBI" id="CHEBI:456216"/>
    </reaction>
</comment>
<dbReference type="EMBL" id="DXEV01000048">
    <property type="protein sequence ID" value="HIX56350.1"/>
    <property type="molecule type" value="Genomic_DNA"/>
</dbReference>
<organism evidence="10 11">
    <name type="scientific">Candidatus Anaerobiospirillum pullistercoris</name>
    <dbReference type="NCBI Taxonomy" id="2838452"/>
    <lineage>
        <taxon>Bacteria</taxon>
        <taxon>Pseudomonadati</taxon>
        <taxon>Pseudomonadota</taxon>
        <taxon>Gammaproteobacteria</taxon>
        <taxon>Aeromonadales</taxon>
        <taxon>Succinivibrionaceae</taxon>
        <taxon>Anaerobiospirillum</taxon>
    </lineage>
</organism>
<dbReference type="PANTHER" id="PTHR43210:SF2">
    <property type="entry name" value="ATP-DEPENDENT DETHIOBIOTIN SYNTHETASE BIOD 2"/>
    <property type="match status" value="1"/>
</dbReference>